<evidence type="ECO:0000313" key="2">
    <source>
        <dbReference type="Proteomes" id="UP000531561"/>
    </source>
</evidence>
<reference evidence="1 2" key="1">
    <citation type="journal article" date="2020" name="Phytopathology">
        <title>A high-quality genome resource of Botrytis fragariae, a new and rapidly spreading fungal pathogen causing strawberry gray mold in the U.S.A.</title>
        <authorList>
            <person name="Wu Y."/>
            <person name="Saski C.A."/>
            <person name="Schnabel G."/>
            <person name="Xiao S."/>
            <person name="Hu M."/>
        </authorList>
    </citation>
    <scope>NUCLEOTIDE SEQUENCE [LARGE SCALE GENOMIC DNA]</scope>
    <source>
        <strain evidence="1 2">BVB16</strain>
    </source>
</reference>
<name>A0A8H6AWX9_9HELO</name>
<sequence>MAGWKKRRIRFDLVKNDGKGGVVGSKGKVTRHLKIEMEIEIESRSQLFKTKTRGETRAPAEDTVKWFNSAKNRAREVAHYD</sequence>
<dbReference type="EMBL" id="JABFCT010000006">
    <property type="protein sequence ID" value="KAF5874900.1"/>
    <property type="molecule type" value="Genomic_DNA"/>
</dbReference>
<keyword evidence="2" id="KW-1185">Reference proteome</keyword>
<gene>
    <name evidence="1" type="ORF">Bfra_003351</name>
</gene>
<organism evidence="1 2">
    <name type="scientific">Botrytis fragariae</name>
    <dbReference type="NCBI Taxonomy" id="1964551"/>
    <lineage>
        <taxon>Eukaryota</taxon>
        <taxon>Fungi</taxon>
        <taxon>Dikarya</taxon>
        <taxon>Ascomycota</taxon>
        <taxon>Pezizomycotina</taxon>
        <taxon>Leotiomycetes</taxon>
        <taxon>Helotiales</taxon>
        <taxon>Sclerotiniaceae</taxon>
        <taxon>Botrytis</taxon>
    </lineage>
</organism>
<dbReference type="RefSeq" id="XP_037193846.1">
    <property type="nucleotide sequence ID" value="XM_037333759.1"/>
</dbReference>
<dbReference type="Proteomes" id="UP000531561">
    <property type="component" value="Unassembled WGS sequence"/>
</dbReference>
<proteinExistence type="predicted"/>
<evidence type="ECO:0000313" key="1">
    <source>
        <dbReference type="EMBL" id="KAF5874900.1"/>
    </source>
</evidence>
<protein>
    <submittedName>
        <fullName evidence="1">Uncharacterized protein</fullName>
    </submittedName>
</protein>
<dbReference type="AlphaFoldDB" id="A0A8H6AWX9"/>
<dbReference type="GeneID" id="59257451"/>
<accession>A0A8H6AWX9</accession>
<comment type="caution">
    <text evidence="1">The sequence shown here is derived from an EMBL/GenBank/DDBJ whole genome shotgun (WGS) entry which is preliminary data.</text>
</comment>